<organism evidence="10 11">
    <name type="scientific">Sediminicurvatus halobius</name>
    <dbReference type="NCBI Taxonomy" id="2182432"/>
    <lineage>
        <taxon>Bacteria</taxon>
        <taxon>Pseudomonadati</taxon>
        <taxon>Pseudomonadota</taxon>
        <taxon>Gammaproteobacteria</taxon>
        <taxon>Chromatiales</taxon>
        <taxon>Ectothiorhodospiraceae</taxon>
        <taxon>Sediminicurvatus</taxon>
    </lineage>
</organism>
<keyword evidence="4 5" id="KW-0975">Bacterial flagellum</keyword>
<reference evidence="10 11" key="1">
    <citation type="submission" date="2018-05" db="EMBL/GenBank/DDBJ databases">
        <title>Spiribacter halobius sp. nov., a moderately halophilic bacterium isolated from marine solar saltern.</title>
        <authorList>
            <person name="Zheng W.-S."/>
            <person name="Lu D.-C."/>
            <person name="Du Z.-J."/>
        </authorList>
    </citation>
    <scope>NUCLEOTIDE SEQUENCE [LARGE SCALE GENOMIC DNA]</scope>
    <source>
        <strain evidence="10 11">E85</strain>
    </source>
</reference>
<dbReference type="InterPro" id="IPR020013">
    <property type="entry name" value="Flagellar_FlgE/F/G"/>
</dbReference>
<feature type="domain" description="Flagellar basal body rod protein N-terminal" evidence="6">
    <location>
        <begin position="4"/>
        <end position="33"/>
    </location>
</feature>
<comment type="subcellular location">
    <subcellularLocation>
        <location evidence="1 5">Bacterial flagellum basal body</location>
    </subcellularLocation>
</comment>
<dbReference type="SUPFAM" id="SSF117143">
    <property type="entry name" value="Flagellar hook protein flgE"/>
    <property type="match status" value="1"/>
</dbReference>
<protein>
    <recommendedName>
        <fullName evidence="3 5">Flagellar hook protein FlgE</fullName>
    </recommendedName>
</protein>
<dbReference type="InterPro" id="IPR011491">
    <property type="entry name" value="FlgE_D2"/>
</dbReference>
<evidence type="ECO:0000259" key="8">
    <source>
        <dbReference type="Pfam" id="PF07559"/>
    </source>
</evidence>
<evidence type="ECO:0000256" key="1">
    <source>
        <dbReference type="ARBA" id="ARBA00004117"/>
    </source>
</evidence>
<dbReference type="Pfam" id="PF00460">
    <property type="entry name" value="Flg_bb_rod"/>
    <property type="match status" value="1"/>
</dbReference>
<dbReference type="EMBL" id="QFFI01000020">
    <property type="protein sequence ID" value="PWG62311.1"/>
    <property type="molecule type" value="Genomic_DNA"/>
</dbReference>
<dbReference type="GO" id="GO:0009425">
    <property type="term" value="C:bacterial-type flagellum basal body"/>
    <property type="evidence" value="ECO:0007669"/>
    <property type="project" value="UniProtKB-SubCell"/>
</dbReference>
<dbReference type="InterPro" id="IPR001444">
    <property type="entry name" value="Flag_bb_rod_N"/>
</dbReference>
<sequence>MSFETALSGLNAAASDLDVTGNNIANSGTVGFKSSRAEFADLFAASNLGVSQTAIGQGVRLADVKQSFGQGQFDFTGNSLDLAINGTGFFRISEGEGEVSYTRNGSFQLDRDGYIVDANNRRLTGYQADGDGNIGGALDDLQVNIGNVAPEATTELSVSANLDAAAAEPANAFDATDPQSYNFSTSTTIYDGQGTDHRATLYFRKTATANEWEVHVDGGGTGGVLGPRTLSFNNDGTFDSLSDTSAYTFNYPGVDPVSVTPDFDALTQFGAEFEVKQINQDGFAAGQFSSLNVEGDGRLLARFTNGQSQVLGQVALARFQSPEKLQEAGDTRWRETFESGPALLGAPDSSGLGSLEAGALEQSNVNLTEQLVQMITAQRNYQANSQVISTQDQITQEILNIR</sequence>
<dbReference type="Gene3D" id="2.60.98.20">
    <property type="entry name" value="Flagellar hook protein FlgE"/>
    <property type="match status" value="1"/>
</dbReference>
<comment type="function">
    <text evidence="5">A flexible structure which links the flagellar filament to the drive apparatus in the basal body.</text>
</comment>
<dbReference type="AlphaFoldDB" id="A0A2U2MZA4"/>
<feature type="domain" description="Flagellar basal-body/hook protein C-terminal" evidence="7">
    <location>
        <begin position="357"/>
        <end position="401"/>
    </location>
</feature>
<dbReference type="Pfam" id="PF06429">
    <property type="entry name" value="Flg_bbr_C"/>
    <property type="match status" value="1"/>
</dbReference>
<proteinExistence type="inferred from homology"/>
<evidence type="ECO:0000259" key="7">
    <source>
        <dbReference type="Pfam" id="PF06429"/>
    </source>
</evidence>
<dbReference type="Pfam" id="PF22692">
    <property type="entry name" value="LlgE_F_G_D1"/>
    <property type="match status" value="1"/>
</dbReference>
<dbReference type="RefSeq" id="WP_109679178.1">
    <property type="nucleotide sequence ID" value="NZ_CP086615.1"/>
</dbReference>
<keyword evidence="10" id="KW-0282">Flagellum</keyword>
<gene>
    <name evidence="10" type="ORF">DEM34_12610</name>
</gene>
<dbReference type="Pfam" id="PF07559">
    <property type="entry name" value="FlgE_D2"/>
    <property type="match status" value="1"/>
</dbReference>
<dbReference type="NCBIfam" id="NF004238">
    <property type="entry name" value="PRK05682.1-1"/>
    <property type="match status" value="1"/>
</dbReference>
<evidence type="ECO:0000259" key="6">
    <source>
        <dbReference type="Pfam" id="PF00460"/>
    </source>
</evidence>
<feature type="domain" description="Flagellar hook protein FlgE D2" evidence="8">
    <location>
        <begin position="161"/>
        <end position="283"/>
    </location>
</feature>
<keyword evidence="10" id="KW-0966">Cell projection</keyword>
<name>A0A2U2MZA4_9GAMM</name>
<keyword evidence="10" id="KW-0969">Cilium</keyword>
<dbReference type="GO" id="GO:0005829">
    <property type="term" value="C:cytosol"/>
    <property type="evidence" value="ECO:0007669"/>
    <property type="project" value="TreeGrafter"/>
</dbReference>
<dbReference type="Proteomes" id="UP000245474">
    <property type="component" value="Unassembled WGS sequence"/>
</dbReference>
<dbReference type="GO" id="GO:0071978">
    <property type="term" value="P:bacterial-type flagellum-dependent swarming motility"/>
    <property type="evidence" value="ECO:0007669"/>
    <property type="project" value="TreeGrafter"/>
</dbReference>
<evidence type="ECO:0000256" key="5">
    <source>
        <dbReference type="RuleBase" id="RU362116"/>
    </source>
</evidence>
<evidence type="ECO:0000313" key="11">
    <source>
        <dbReference type="Proteomes" id="UP000245474"/>
    </source>
</evidence>
<accession>A0A2U2MZA4</accession>
<evidence type="ECO:0000256" key="4">
    <source>
        <dbReference type="ARBA" id="ARBA00023143"/>
    </source>
</evidence>
<dbReference type="PANTHER" id="PTHR30435:SF1">
    <property type="entry name" value="FLAGELLAR HOOK PROTEIN FLGE"/>
    <property type="match status" value="1"/>
</dbReference>
<evidence type="ECO:0000259" key="9">
    <source>
        <dbReference type="Pfam" id="PF22692"/>
    </source>
</evidence>
<dbReference type="InterPro" id="IPR037925">
    <property type="entry name" value="FlgE/F/G-like"/>
</dbReference>
<dbReference type="InterPro" id="IPR037058">
    <property type="entry name" value="Falgellar_hook_FlgE_sf"/>
</dbReference>
<feature type="domain" description="Flagellar hook protein FlgE/F/G-like D1" evidence="9">
    <location>
        <begin position="83"/>
        <end position="160"/>
    </location>
</feature>
<dbReference type="OrthoDB" id="8578401at2"/>
<comment type="caution">
    <text evidence="10">The sequence shown here is derived from an EMBL/GenBank/DDBJ whole genome shotgun (WGS) entry which is preliminary data.</text>
</comment>
<evidence type="ECO:0000256" key="2">
    <source>
        <dbReference type="ARBA" id="ARBA00009677"/>
    </source>
</evidence>
<dbReference type="InterPro" id="IPR010930">
    <property type="entry name" value="Flg_bb/hook_C_dom"/>
</dbReference>
<evidence type="ECO:0000256" key="3">
    <source>
        <dbReference type="ARBA" id="ARBA00019015"/>
    </source>
</evidence>
<keyword evidence="11" id="KW-1185">Reference proteome</keyword>
<comment type="similarity">
    <text evidence="2 5">Belongs to the flagella basal body rod proteins family.</text>
</comment>
<evidence type="ECO:0000313" key="10">
    <source>
        <dbReference type="EMBL" id="PWG62311.1"/>
    </source>
</evidence>
<dbReference type="GO" id="GO:0009424">
    <property type="term" value="C:bacterial-type flagellum hook"/>
    <property type="evidence" value="ECO:0007669"/>
    <property type="project" value="TreeGrafter"/>
</dbReference>
<dbReference type="NCBIfam" id="TIGR03506">
    <property type="entry name" value="FlgEFG_subfam"/>
    <property type="match status" value="1"/>
</dbReference>
<dbReference type="PANTHER" id="PTHR30435">
    <property type="entry name" value="FLAGELLAR PROTEIN"/>
    <property type="match status" value="1"/>
</dbReference>
<dbReference type="InterPro" id="IPR053967">
    <property type="entry name" value="LlgE_F_G-like_D1"/>
</dbReference>